<feature type="domain" description="HTH lacI-type" evidence="5">
    <location>
        <begin position="4"/>
        <end position="58"/>
    </location>
</feature>
<evidence type="ECO:0000313" key="7">
    <source>
        <dbReference type="Proteomes" id="UP000051330"/>
    </source>
</evidence>
<accession>A0A0R1N8I7</accession>
<comment type="caution">
    <text evidence="6">The sequence shown here is derived from an EMBL/GenBank/DDBJ whole genome shotgun (WGS) entry which is preliminary data.</text>
</comment>
<dbReference type="SUPFAM" id="SSF47413">
    <property type="entry name" value="lambda repressor-like DNA-binding domains"/>
    <property type="match status" value="1"/>
</dbReference>
<dbReference type="EMBL" id="AZEC01000001">
    <property type="protein sequence ID" value="KRL14660.1"/>
    <property type="molecule type" value="Genomic_DNA"/>
</dbReference>
<organism evidence="6 7">
    <name type="scientific">Schleiferilactobacillus perolens DSM 12744</name>
    <dbReference type="NCBI Taxonomy" id="1423792"/>
    <lineage>
        <taxon>Bacteria</taxon>
        <taxon>Bacillati</taxon>
        <taxon>Bacillota</taxon>
        <taxon>Bacilli</taxon>
        <taxon>Lactobacillales</taxon>
        <taxon>Lactobacillaceae</taxon>
        <taxon>Schleiferilactobacillus</taxon>
    </lineage>
</organism>
<dbReference type="AlphaFoldDB" id="A0A0R1N8I7"/>
<dbReference type="Gene3D" id="1.10.260.40">
    <property type="entry name" value="lambda repressor-like DNA-binding domains"/>
    <property type="match status" value="1"/>
</dbReference>
<keyword evidence="2" id="KW-0805">Transcription regulation</keyword>
<protein>
    <recommendedName>
        <fullName evidence="5">HTH lacI-type domain-containing protein</fullName>
    </recommendedName>
</protein>
<dbReference type="PATRIC" id="fig|1423792.3.peg.318"/>
<evidence type="ECO:0000256" key="2">
    <source>
        <dbReference type="ARBA" id="ARBA00023015"/>
    </source>
</evidence>
<dbReference type="RefSeq" id="WP_057817552.1">
    <property type="nucleotide sequence ID" value="NZ_AZEC01000001.1"/>
</dbReference>
<dbReference type="Pfam" id="PF00356">
    <property type="entry name" value="LacI"/>
    <property type="match status" value="1"/>
</dbReference>
<dbReference type="InterPro" id="IPR010982">
    <property type="entry name" value="Lambda_DNA-bd_dom_sf"/>
</dbReference>
<proteinExistence type="predicted"/>
<dbReference type="CDD" id="cd01392">
    <property type="entry name" value="HTH_LacI"/>
    <property type="match status" value="1"/>
</dbReference>
<dbReference type="InterPro" id="IPR046335">
    <property type="entry name" value="LacI/GalR-like_sensor"/>
</dbReference>
<dbReference type="OrthoDB" id="9788209at2"/>
<evidence type="ECO:0000256" key="4">
    <source>
        <dbReference type="ARBA" id="ARBA00023163"/>
    </source>
</evidence>
<dbReference type="Gene3D" id="3.40.50.2300">
    <property type="match status" value="2"/>
</dbReference>
<dbReference type="GO" id="GO:0000976">
    <property type="term" value="F:transcription cis-regulatory region binding"/>
    <property type="evidence" value="ECO:0007669"/>
    <property type="project" value="TreeGrafter"/>
</dbReference>
<dbReference type="InterPro" id="IPR028082">
    <property type="entry name" value="Peripla_BP_I"/>
</dbReference>
<reference evidence="6 7" key="1">
    <citation type="journal article" date="2015" name="Genome Announc.">
        <title>Expanding the biotechnology potential of lactobacilli through comparative genomics of 213 strains and associated genera.</title>
        <authorList>
            <person name="Sun Z."/>
            <person name="Harris H.M."/>
            <person name="McCann A."/>
            <person name="Guo C."/>
            <person name="Argimon S."/>
            <person name="Zhang W."/>
            <person name="Yang X."/>
            <person name="Jeffery I.B."/>
            <person name="Cooney J.C."/>
            <person name="Kagawa T.F."/>
            <person name="Liu W."/>
            <person name="Song Y."/>
            <person name="Salvetti E."/>
            <person name="Wrobel A."/>
            <person name="Rasinkangas P."/>
            <person name="Parkhill J."/>
            <person name="Rea M.C."/>
            <person name="O'Sullivan O."/>
            <person name="Ritari J."/>
            <person name="Douillard F.P."/>
            <person name="Paul Ross R."/>
            <person name="Yang R."/>
            <person name="Briner A.E."/>
            <person name="Felis G.E."/>
            <person name="de Vos W.M."/>
            <person name="Barrangou R."/>
            <person name="Klaenhammer T.R."/>
            <person name="Caufield P.W."/>
            <person name="Cui Y."/>
            <person name="Zhang H."/>
            <person name="O'Toole P.W."/>
        </authorList>
    </citation>
    <scope>NUCLEOTIDE SEQUENCE [LARGE SCALE GENOMIC DNA]</scope>
    <source>
        <strain evidence="6 7">DSM 12744</strain>
    </source>
</reference>
<dbReference type="GO" id="GO:0003700">
    <property type="term" value="F:DNA-binding transcription factor activity"/>
    <property type="evidence" value="ECO:0007669"/>
    <property type="project" value="TreeGrafter"/>
</dbReference>
<dbReference type="PANTHER" id="PTHR30146">
    <property type="entry name" value="LACI-RELATED TRANSCRIPTIONAL REPRESSOR"/>
    <property type="match status" value="1"/>
</dbReference>
<dbReference type="CDD" id="cd06267">
    <property type="entry name" value="PBP1_LacI_sugar_binding-like"/>
    <property type="match status" value="1"/>
</dbReference>
<name>A0A0R1N8I7_9LACO</name>
<evidence type="ECO:0000256" key="1">
    <source>
        <dbReference type="ARBA" id="ARBA00022491"/>
    </source>
</evidence>
<evidence type="ECO:0000313" key="6">
    <source>
        <dbReference type="EMBL" id="KRL14660.1"/>
    </source>
</evidence>
<dbReference type="Pfam" id="PF13377">
    <property type="entry name" value="Peripla_BP_3"/>
    <property type="match status" value="1"/>
</dbReference>
<dbReference type="Proteomes" id="UP000051330">
    <property type="component" value="Unassembled WGS sequence"/>
</dbReference>
<dbReference type="PROSITE" id="PS50932">
    <property type="entry name" value="HTH_LACI_2"/>
    <property type="match status" value="1"/>
</dbReference>
<dbReference type="InterPro" id="IPR000843">
    <property type="entry name" value="HTH_LacI"/>
</dbReference>
<keyword evidence="4" id="KW-0804">Transcription</keyword>
<keyword evidence="1" id="KW-0678">Repressor</keyword>
<evidence type="ECO:0000256" key="3">
    <source>
        <dbReference type="ARBA" id="ARBA00023125"/>
    </source>
</evidence>
<dbReference type="PANTHER" id="PTHR30146:SF148">
    <property type="entry name" value="HTH-TYPE TRANSCRIPTIONAL REPRESSOR PURR-RELATED"/>
    <property type="match status" value="1"/>
</dbReference>
<dbReference type="STRING" id="1423792.FD09_GL000315"/>
<dbReference type="SMART" id="SM00354">
    <property type="entry name" value="HTH_LACI"/>
    <property type="match status" value="1"/>
</dbReference>
<keyword evidence="3" id="KW-0238">DNA-binding</keyword>
<keyword evidence="7" id="KW-1185">Reference proteome</keyword>
<sequence length="323" mass="35804">MVRTNIKDIAKAAGVSTATVSYALNGGTGVSEATRKKIQKIARTMNYTPFLSAQILVRQSSQLVCALVDSYETDTNNDLLQILEEQFQKAGYQMLTTSQVLPELQQSDLFSGIIVLDLGLTNKRRQQILALNRPTIFLAGATAEQSMSIMTDNAGGMQLIFAEMQRSVHQRVCIIAGRKASYNNTQRLTALRELFATQRPDINFDEIVYPGYFSSQKAYQLGQKLMDQYDAFICLNDAMAFGIYRAAFERGLTVGQDLSVTGFDDVLMGAFALPGLTTVGFNHQKWAKAVVDQYLQLQNEEVTTTIHQLIPAELISRGSVRQS</sequence>
<gene>
    <name evidence="6" type="ORF">FD09_GL000315</name>
</gene>
<dbReference type="SUPFAM" id="SSF53822">
    <property type="entry name" value="Periplasmic binding protein-like I"/>
    <property type="match status" value="1"/>
</dbReference>
<evidence type="ECO:0000259" key="5">
    <source>
        <dbReference type="PROSITE" id="PS50932"/>
    </source>
</evidence>
<dbReference type="PROSITE" id="PS00356">
    <property type="entry name" value="HTH_LACI_1"/>
    <property type="match status" value="1"/>
</dbReference>